<dbReference type="Proteomes" id="UP001205612">
    <property type="component" value="Unassembled WGS sequence"/>
</dbReference>
<evidence type="ECO:0008006" key="3">
    <source>
        <dbReference type="Google" id="ProtNLM"/>
    </source>
</evidence>
<evidence type="ECO:0000313" key="2">
    <source>
        <dbReference type="Proteomes" id="UP001205612"/>
    </source>
</evidence>
<gene>
    <name evidence="1" type="ORF">NX794_20260</name>
</gene>
<dbReference type="SUPFAM" id="SSF140453">
    <property type="entry name" value="EsxAB dimer-like"/>
    <property type="match status" value="1"/>
</dbReference>
<reference evidence="1 2" key="1">
    <citation type="submission" date="2022-08" db="EMBL/GenBank/DDBJ databases">
        <authorList>
            <person name="Somphong A."/>
            <person name="Phongsopitanun W."/>
        </authorList>
    </citation>
    <scope>NUCLEOTIDE SEQUENCE [LARGE SCALE GENOMIC DNA]</scope>
    <source>
        <strain evidence="1 2">LP11</strain>
    </source>
</reference>
<name>A0ABT2B4S5_9ACTN</name>
<proteinExistence type="predicted"/>
<comment type="caution">
    <text evidence="1">The sequence shown here is derived from an EMBL/GenBank/DDBJ whole genome shotgun (WGS) entry which is preliminary data.</text>
</comment>
<dbReference type="InterPro" id="IPR036689">
    <property type="entry name" value="ESAT-6-like_sf"/>
</dbReference>
<protein>
    <recommendedName>
        <fullName evidence="3">WXG100 family type VII secretion target</fullName>
    </recommendedName>
</protein>
<dbReference type="RefSeq" id="WP_258780010.1">
    <property type="nucleotide sequence ID" value="NZ_JANUGP010000015.1"/>
</dbReference>
<dbReference type="Gene3D" id="1.10.287.1060">
    <property type="entry name" value="ESAT-6-like"/>
    <property type="match status" value="1"/>
</dbReference>
<accession>A0ABT2B4S5</accession>
<sequence length="110" mass="12445">MAEEITFEEFKADLAELRDTLGYVRTSSRHVNELMDGIDAAMKGVGADWNTPAYGTFDEVEAWFHRCQNDLRNILADIIVKMQTSYDNYHAAEEQNERNVHDHGGGDAHG</sequence>
<evidence type="ECO:0000313" key="1">
    <source>
        <dbReference type="EMBL" id="MCS0603529.1"/>
    </source>
</evidence>
<dbReference type="EMBL" id="JANUGP010000015">
    <property type="protein sequence ID" value="MCS0603529.1"/>
    <property type="molecule type" value="Genomic_DNA"/>
</dbReference>
<keyword evidence="2" id="KW-1185">Reference proteome</keyword>
<organism evidence="1 2">
    <name type="scientific">Streptomyces pyxinicus</name>
    <dbReference type="NCBI Taxonomy" id="2970331"/>
    <lineage>
        <taxon>Bacteria</taxon>
        <taxon>Bacillati</taxon>
        <taxon>Actinomycetota</taxon>
        <taxon>Actinomycetes</taxon>
        <taxon>Kitasatosporales</taxon>
        <taxon>Streptomycetaceae</taxon>
        <taxon>Streptomyces</taxon>
    </lineage>
</organism>